<dbReference type="RefSeq" id="WP_233720642.1">
    <property type="nucleotide sequence ID" value="NZ_JAJUWU010000017.1"/>
</dbReference>
<feature type="domain" description="HTH marR-type" evidence="1">
    <location>
        <begin position="18"/>
        <end position="151"/>
    </location>
</feature>
<dbReference type="SUPFAM" id="SSF46785">
    <property type="entry name" value="Winged helix' DNA-binding domain"/>
    <property type="match status" value="1"/>
</dbReference>
<organism evidence="2 3">
    <name type="scientific">Jiella avicenniae</name>
    <dbReference type="NCBI Taxonomy" id="2907202"/>
    <lineage>
        <taxon>Bacteria</taxon>
        <taxon>Pseudomonadati</taxon>
        <taxon>Pseudomonadota</taxon>
        <taxon>Alphaproteobacteria</taxon>
        <taxon>Hyphomicrobiales</taxon>
        <taxon>Aurantimonadaceae</taxon>
        <taxon>Jiella</taxon>
    </lineage>
</organism>
<dbReference type="InterPro" id="IPR039422">
    <property type="entry name" value="MarR/SlyA-like"/>
</dbReference>
<dbReference type="InterPro" id="IPR036388">
    <property type="entry name" value="WH-like_DNA-bd_sf"/>
</dbReference>
<dbReference type="SMART" id="SM00347">
    <property type="entry name" value="HTH_MARR"/>
    <property type="match status" value="1"/>
</dbReference>
<dbReference type="Pfam" id="PF01047">
    <property type="entry name" value="MarR"/>
    <property type="match status" value="1"/>
</dbReference>
<keyword evidence="3" id="KW-1185">Reference proteome</keyword>
<dbReference type="InterPro" id="IPR000835">
    <property type="entry name" value="HTH_MarR-typ"/>
</dbReference>
<reference evidence="2" key="1">
    <citation type="submission" date="2022-01" db="EMBL/GenBank/DDBJ databases">
        <title>Jiella avicenniae sp. nov., a novel endophytic bacterium isolated from bark of Avicennia marina.</title>
        <authorList>
            <person name="Tuo L."/>
        </authorList>
    </citation>
    <scope>NUCLEOTIDE SEQUENCE</scope>
    <source>
        <strain evidence="2">CBK1P-4</strain>
    </source>
</reference>
<dbReference type="GO" id="GO:0003700">
    <property type="term" value="F:DNA-binding transcription factor activity"/>
    <property type="evidence" value="ECO:0007669"/>
    <property type="project" value="InterPro"/>
</dbReference>
<evidence type="ECO:0000259" key="1">
    <source>
        <dbReference type="PROSITE" id="PS50995"/>
    </source>
</evidence>
<proteinExistence type="predicted"/>
<dbReference type="PANTHER" id="PTHR33164:SF57">
    <property type="entry name" value="MARR-FAMILY TRANSCRIPTIONAL REGULATOR"/>
    <property type="match status" value="1"/>
</dbReference>
<comment type="caution">
    <text evidence="2">The sequence shown here is derived from an EMBL/GenBank/DDBJ whole genome shotgun (WGS) entry which is preliminary data.</text>
</comment>
<name>A0A9X1TD41_9HYPH</name>
<protein>
    <submittedName>
        <fullName evidence="2">MarR family winged helix-turn-helix transcriptional regulator</fullName>
    </submittedName>
</protein>
<dbReference type="PRINTS" id="PR00598">
    <property type="entry name" value="HTHMARR"/>
</dbReference>
<evidence type="ECO:0000313" key="2">
    <source>
        <dbReference type="EMBL" id="MCE7029653.1"/>
    </source>
</evidence>
<dbReference type="GO" id="GO:0006950">
    <property type="term" value="P:response to stress"/>
    <property type="evidence" value="ECO:0007669"/>
    <property type="project" value="TreeGrafter"/>
</dbReference>
<evidence type="ECO:0000313" key="3">
    <source>
        <dbReference type="Proteomes" id="UP001139035"/>
    </source>
</evidence>
<dbReference type="InterPro" id="IPR036390">
    <property type="entry name" value="WH_DNA-bd_sf"/>
</dbReference>
<dbReference type="PROSITE" id="PS50995">
    <property type="entry name" value="HTH_MARR_2"/>
    <property type="match status" value="1"/>
</dbReference>
<accession>A0A9X1TD41</accession>
<dbReference type="AlphaFoldDB" id="A0A9X1TD41"/>
<gene>
    <name evidence="2" type="ORF">LZD57_16815</name>
</gene>
<dbReference type="Gene3D" id="1.10.10.10">
    <property type="entry name" value="Winged helix-like DNA-binding domain superfamily/Winged helix DNA-binding domain"/>
    <property type="match status" value="1"/>
</dbReference>
<dbReference type="EMBL" id="JAJUWU010000017">
    <property type="protein sequence ID" value="MCE7029653.1"/>
    <property type="molecule type" value="Genomic_DNA"/>
</dbReference>
<dbReference type="Proteomes" id="UP001139035">
    <property type="component" value="Unassembled WGS sequence"/>
</dbReference>
<sequence length="161" mass="17866">MSLNGHQIPASNALRPDGHRFVPSLVNIMKSGRALITIRLAEIGLHPGQDHMLMQLDASGEPQLVCKIADAIGVRSSTASKMLDRLQSGGLVERTHGTIDRRHTMVSLTPKGRDVRDQVDELWGDVEIYILRGCPQAEVEAMCHATERLDALMAERLRRLR</sequence>
<dbReference type="PANTHER" id="PTHR33164">
    <property type="entry name" value="TRANSCRIPTIONAL REGULATOR, MARR FAMILY"/>
    <property type="match status" value="1"/>
</dbReference>